<evidence type="ECO:0000256" key="2">
    <source>
        <dbReference type="ARBA" id="ARBA00022801"/>
    </source>
</evidence>
<dbReference type="InterPro" id="IPR003876">
    <property type="entry name" value="Arg_deiminase"/>
</dbReference>
<keyword evidence="5" id="KW-1185">Reference proteome</keyword>
<feature type="region of interest" description="Disordered" evidence="3">
    <location>
        <begin position="394"/>
        <end position="495"/>
    </location>
</feature>
<organism evidence="4 5">
    <name type="scientific">Thermostaphylospora chromogena</name>
    <dbReference type="NCBI Taxonomy" id="35622"/>
    <lineage>
        <taxon>Bacteria</taxon>
        <taxon>Bacillati</taxon>
        <taxon>Actinomycetota</taxon>
        <taxon>Actinomycetes</taxon>
        <taxon>Streptosporangiales</taxon>
        <taxon>Thermomonosporaceae</taxon>
        <taxon>Thermostaphylospora</taxon>
    </lineage>
</organism>
<gene>
    <name evidence="4" type="ORF">SAMN04489764_3438</name>
</gene>
<feature type="compositionally biased region" description="Basic residues" evidence="3">
    <location>
        <begin position="445"/>
        <end position="467"/>
    </location>
</feature>
<proteinExistence type="inferred from homology"/>
<dbReference type="PANTHER" id="PTHR47271">
    <property type="entry name" value="ARGININE DEIMINASE"/>
    <property type="match status" value="1"/>
</dbReference>
<feature type="compositionally biased region" description="Low complexity" evidence="3">
    <location>
        <begin position="427"/>
        <end position="442"/>
    </location>
</feature>
<name>A0A1H1G8F0_9ACTN</name>
<dbReference type="PRINTS" id="PR01466">
    <property type="entry name" value="ARGDEIMINASE"/>
</dbReference>
<dbReference type="STRING" id="35622.SAMN04489764_3438"/>
<dbReference type="NCBIfam" id="NF002381">
    <property type="entry name" value="PRK01388.1"/>
    <property type="match status" value="1"/>
</dbReference>
<dbReference type="Gene3D" id="3.75.10.10">
    <property type="entry name" value="L-arginine/glycine Amidinotransferase, Chain A"/>
    <property type="match status" value="1"/>
</dbReference>
<protein>
    <submittedName>
        <fullName evidence="4">Arginine deiminase</fullName>
    </submittedName>
</protein>
<evidence type="ECO:0000313" key="4">
    <source>
        <dbReference type="EMBL" id="SDR09522.1"/>
    </source>
</evidence>
<dbReference type="PANTHER" id="PTHR47271:SF2">
    <property type="entry name" value="ARGININE DEIMINASE"/>
    <property type="match status" value="1"/>
</dbReference>
<evidence type="ECO:0000256" key="3">
    <source>
        <dbReference type="SAM" id="MobiDB-lite"/>
    </source>
</evidence>
<dbReference type="GO" id="GO:0016990">
    <property type="term" value="F:arginine deiminase activity"/>
    <property type="evidence" value="ECO:0007669"/>
    <property type="project" value="InterPro"/>
</dbReference>
<reference evidence="4 5" key="1">
    <citation type="submission" date="2016-10" db="EMBL/GenBank/DDBJ databases">
        <authorList>
            <person name="de Groot N.N."/>
        </authorList>
    </citation>
    <scope>NUCLEOTIDE SEQUENCE [LARGE SCALE GENOMIC DNA]</scope>
    <source>
        <strain evidence="4 5">DSM 43794</strain>
    </source>
</reference>
<keyword evidence="2" id="KW-0378">Hydrolase</keyword>
<dbReference type="GO" id="GO:0019546">
    <property type="term" value="P:L-arginine deiminase pathway"/>
    <property type="evidence" value="ECO:0007669"/>
    <property type="project" value="TreeGrafter"/>
</dbReference>
<evidence type="ECO:0000313" key="5">
    <source>
        <dbReference type="Proteomes" id="UP000217103"/>
    </source>
</evidence>
<evidence type="ECO:0000256" key="1">
    <source>
        <dbReference type="ARBA" id="ARBA00010206"/>
    </source>
</evidence>
<accession>A0A1H1G8F0</accession>
<dbReference type="Proteomes" id="UP000217103">
    <property type="component" value="Unassembled WGS sequence"/>
</dbReference>
<comment type="similarity">
    <text evidence="1">Belongs to the arginine deiminase family.</text>
</comment>
<dbReference type="EMBL" id="FNKK01000002">
    <property type="protein sequence ID" value="SDR09522.1"/>
    <property type="molecule type" value="Genomic_DNA"/>
</dbReference>
<dbReference type="SUPFAM" id="SSF55909">
    <property type="entry name" value="Pentein"/>
    <property type="match status" value="1"/>
</dbReference>
<dbReference type="Pfam" id="PF02274">
    <property type="entry name" value="ADI"/>
    <property type="match status" value="1"/>
</dbReference>
<dbReference type="Gene3D" id="1.10.3930.10">
    <property type="entry name" value="Arginine deiminase"/>
    <property type="match status" value="1"/>
</dbReference>
<sequence length="495" mass="55061">MAFRVDSETGRLHRVLMHPPDLALKRLTPANKEELLYDDVLWVERALEEHEDFQRVLRERGVAVYRFGDLLRETLEVPEARKHVLDKIIDERRFGPLAADAVRETLDAMDAATLRTHLIGGITKREIMELGCAPKSLVFHTLGMDDFLLQPLPNHMFTRDTSCWIYDGVSINSMRKGARKNEIVNMEAVYRWHPLFADGYDAAPYGGFHVWTFGTAMAPATIEGGDVLVLGRGAVLVGMSERTRPQAVEMLAHNLFKAGAAERIVALNMPKTRAFMHLDTVMTMVDTGRFVKYEGLGMLPGYTIEPGDNEHELKVVDHSPQEMHRAIARAMGLDDIEVLSARLDAHSAQREQWNDGCNVLALAPGVVVAYERNTTTNDYLAAKGVEVIPIRGDELGRGRGGRAASPVPCCARASDLPRPPRRRPRPRSLGAAARCAPAASGGPPRPRRLRPGRFRLRRRGGGKRRDHRFPGPGPKGGATLRRINHDPPMGRIGHL</sequence>
<dbReference type="AlphaFoldDB" id="A0A1H1G8F0"/>